<protein>
    <submittedName>
        <fullName evidence="7">YihY/virulence factor BrkB family protein</fullName>
    </submittedName>
</protein>
<keyword evidence="3 6" id="KW-0812">Transmembrane</keyword>
<dbReference type="RefSeq" id="WP_264893653.1">
    <property type="nucleotide sequence ID" value="NZ_CP110257.1"/>
</dbReference>
<comment type="subcellular location">
    <subcellularLocation>
        <location evidence="1">Cell membrane</location>
        <topology evidence="1">Multi-pass membrane protein</topology>
    </subcellularLocation>
</comment>
<evidence type="ECO:0000256" key="3">
    <source>
        <dbReference type="ARBA" id="ARBA00022692"/>
    </source>
</evidence>
<dbReference type="Proteomes" id="UP001163266">
    <property type="component" value="Chromosome"/>
</dbReference>
<gene>
    <name evidence="7" type="ORF">OMP39_04795</name>
</gene>
<evidence type="ECO:0000256" key="6">
    <source>
        <dbReference type="SAM" id="Phobius"/>
    </source>
</evidence>
<dbReference type="PANTHER" id="PTHR30213:SF1">
    <property type="entry name" value="INNER MEMBRANE PROTEIN YHJD"/>
    <property type="match status" value="1"/>
</dbReference>
<dbReference type="PANTHER" id="PTHR30213">
    <property type="entry name" value="INNER MEMBRANE PROTEIN YHJD"/>
    <property type="match status" value="1"/>
</dbReference>
<keyword evidence="8" id="KW-1185">Reference proteome</keyword>
<dbReference type="Pfam" id="PF03631">
    <property type="entry name" value="Virul_fac_BrkB"/>
    <property type="match status" value="1"/>
</dbReference>
<feature type="transmembrane region" description="Helical" evidence="6">
    <location>
        <begin position="159"/>
        <end position="187"/>
    </location>
</feature>
<evidence type="ECO:0000256" key="4">
    <source>
        <dbReference type="ARBA" id="ARBA00022989"/>
    </source>
</evidence>
<feature type="transmembrane region" description="Helical" evidence="6">
    <location>
        <begin position="230"/>
        <end position="253"/>
    </location>
</feature>
<accession>A0ABY6MV64</accession>
<feature type="transmembrane region" description="Helical" evidence="6">
    <location>
        <begin position="273"/>
        <end position="292"/>
    </location>
</feature>
<keyword evidence="4 6" id="KW-1133">Transmembrane helix</keyword>
<dbReference type="InterPro" id="IPR017039">
    <property type="entry name" value="Virul_fac_BrkB"/>
</dbReference>
<evidence type="ECO:0000313" key="7">
    <source>
        <dbReference type="EMBL" id="UZD55900.1"/>
    </source>
</evidence>
<reference evidence="7" key="1">
    <citation type="submission" date="2022-10" db="EMBL/GenBank/DDBJ databases">
        <title>Complete genome sequence of Schlegelella aquatica LMG 23380.</title>
        <authorList>
            <person name="Musilova J."/>
            <person name="Kourilova X."/>
            <person name="Bezdicek M."/>
            <person name="Hermankova K."/>
            <person name="Obruca S."/>
            <person name="Sedlar K."/>
        </authorList>
    </citation>
    <scope>NUCLEOTIDE SEQUENCE</scope>
    <source>
        <strain evidence="7">LMG 23380</strain>
    </source>
</reference>
<dbReference type="PIRSF" id="PIRSF035875">
    <property type="entry name" value="RNase_BN"/>
    <property type="match status" value="1"/>
</dbReference>
<feature type="transmembrane region" description="Helical" evidence="6">
    <location>
        <begin position="193"/>
        <end position="218"/>
    </location>
</feature>
<evidence type="ECO:0000313" key="8">
    <source>
        <dbReference type="Proteomes" id="UP001163266"/>
    </source>
</evidence>
<keyword evidence="5 6" id="KW-0472">Membrane</keyword>
<sequence>MKVWTQRIERWKLRGWEWLPAPARRPLRVGWRAVRLWLDEGGPQLGASIAFYSVFALAPLLVVAITVAGAVFGPEAARGQIVGQIQDLVGPMGARAIEMMIASSWQGPRRGLAGVLGLVTLLLGASGVFIAMNKALNRMGRVPPHASALGGFVKARMTAFALVLGFGFLAIVSLLASAVLAALGAYLEGRFPALAVTITVLDLVVSSAVLSVGFASLLRWLPDEPPRWRAVWAGAITTAVLFAVGKHVIGLYLGRASVASSYGAAGSVVVVMLWVYYSSQILLLGAALAWVLDGRVFHRTPPAPPAG</sequence>
<proteinExistence type="predicted"/>
<evidence type="ECO:0000256" key="1">
    <source>
        <dbReference type="ARBA" id="ARBA00004651"/>
    </source>
</evidence>
<organism evidence="7 8">
    <name type="scientific">Caldimonas aquatica</name>
    <dbReference type="NCBI Taxonomy" id="376175"/>
    <lineage>
        <taxon>Bacteria</taxon>
        <taxon>Pseudomonadati</taxon>
        <taxon>Pseudomonadota</taxon>
        <taxon>Betaproteobacteria</taxon>
        <taxon>Burkholderiales</taxon>
        <taxon>Sphaerotilaceae</taxon>
        <taxon>Caldimonas</taxon>
    </lineage>
</organism>
<feature type="transmembrane region" description="Helical" evidence="6">
    <location>
        <begin position="112"/>
        <end position="132"/>
    </location>
</feature>
<name>A0ABY6MV64_9BURK</name>
<feature type="transmembrane region" description="Helical" evidence="6">
    <location>
        <begin position="49"/>
        <end position="72"/>
    </location>
</feature>
<dbReference type="EMBL" id="CP110257">
    <property type="protein sequence ID" value="UZD55900.1"/>
    <property type="molecule type" value="Genomic_DNA"/>
</dbReference>
<keyword evidence="2" id="KW-1003">Cell membrane</keyword>
<evidence type="ECO:0000256" key="2">
    <source>
        <dbReference type="ARBA" id="ARBA00022475"/>
    </source>
</evidence>
<evidence type="ECO:0000256" key="5">
    <source>
        <dbReference type="ARBA" id="ARBA00023136"/>
    </source>
</evidence>